<dbReference type="GO" id="GO:0016787">
    <property type="term" value="F:hydrolase activity"/>
    <property type="evidence" value="ECO:0007669"/>
    <property type="project" value="UniProtKB-KW"/>
</dbReference>
<dbReference type="AlphaFoldDB" id="A0A8J4G133"/>
<dbReference type="Gene3D" id="3.40.50.300">
    <property type="entry name" value="P-loop containing nucleotide triphosphate hydrolases"/>
    <property type="match status" value="1"/>
</dbReference>
<accession>A0A8J4G133</accession>
<keyword evidence="1" id="KW-0378">Hydrolase</keyword>
<feature type="domain" description="Helicase C-terminal" evidence="2">
    <location>
        <begin position="77"/>
        <end position="132"/>
    </location>
</feature>
<dbReference type="Proteomes" id="UP000722791">
    <property type="component" value="Unassembled WGS sequence"/>
</dbReference>
<dbReference type="PANTHER" id="PTHR10799">
    <property type="entry name" value="SNF2/RAD54 HELICASE FAMILY"/>
    <property type="match status" value="1"/>
</dbReference>
<sequence length="165" mass="17951">FISKLHPDLGESSLPPSAQRHFGLPPLVTLCGKMDLLDRLLVRLHAVPSLASAAPPDVKSANIDVGATGGAATARRSRRRHKVLLFATMTRALDLVEEYLEWRGFEWARLDGSTAASERGELIADFNRPGESERVCQLLPCVPLSPFLGGYLCRPGPHFTLTLPG</sequence>
<gene>
    <name evidence="3" type="ORF">Vretimale_4210</name>
</gene>
<evidence type="ECO:0000256" key="1">
    <source>
        <dbReference type="ARBA" id="ARBA00022801"/>
    </source>
</evidence>
<dbReference type="Pfam" id="PF00271">
    <property type="entry name" value="Helicase_C"/>
    <property type="match status" value="1"/>
</dbReference>
<evidence type="ECO:0000259" key="2">
    <source>
        <dbReference type="Pfam" id="PF00271"/>
    </source>
</evidence>
<dbReference type="EMBL" id="BNCQ01000006">
    <property type="protein sequence ID" value="GIL98877.1"/>
    <property type="molecule type" value="Genomic_DNA"/>
</dbReference>
<feature type="non-terminal residue" evidence="3">
    <location>
        <position position="165"/>
    </location>
</feature>
<organism evidence="3 4">
    <name type="scientific">Volvox reticuliferus</name>
    <dbReference type="NCBI Taxonomy" id="1737510"/>
    <lineage>
        <taxon>Eukaryota</taxon>
        <taxon>Viridiplantae</taxon>
        <taxon>Chlorophyta</taxon>
        <taxon>core chlorophytes</taxon>
        <taxon>Chlorophyceae</taxon>
        <taxon>CS clade</taxon>
        <taxon>Chlamydomonadales</taxon>
        <taxon>Volvocaceae</taxon>
        <taxon>Volvox</taxon>
    </lineage>
</organism>
<name>A0A8J4G133_9CHLO</name>
<evidence type="ECO:0000313" key="3">
    <source>
        <dbReference type="EMBL" id="GIL98877.1"/>
    </source>
</evidence>
<protein>
    <recommendedName>
        <fullName evidence="2">Helicase C-terminal domain-containing protein</fullName>
    </recommendedName>
</protein>
<dbReference type="InterPro" id="IPR049730">
    <property type="entry name" value="SNF2/RAD54-like_C"/>
</dbReference>
<dbReference type="CDD" id="cd18793">
    <property type="entry name" value="SF2_C_SNF"/>
    <property type="match status" value="1"/>
</dbReference>
<dbReference type="InterPro" id="IPR027417">
    <property type="entry name" value="P-loop_NTPase"/>
</dbReference>
<reference evidence="3" key="1">
    <citation type="journal article" date="2021" name="Proc. Natl. Acad. Sci. U.S.A.">
        <title>Three genomes in the algal genus Volvox reveal the fate of a haploid sex-determining region after a transition to homothallism.</title>
        <authorList>
            <person name="Yamamoto K."/>
            <person name="Hamaji T."/>
            <person name="Kawai-Toyooka H."/>
            <person name="Matsuzaki R."/>
            <person name="Takahashi F."/>
            <person name="Nishimura Y."/>
            <person name="Kawachi M."/>
            <person name="Noguchi H."/>
            <person name="Minakuchi Y."/>
            <person name="Umen J.G."/>
            <person name="Toyoda A."/>
            <person name="Nozaki H."/>
        </authorList>
    </citation>
    <scope>NUCLEOTIDE SEQUENCE</scope>
    <source>
        <strain evidence="3">NIES-3785</strain>
    </source>
</reference>
<comment type="caution">
    <text evidence="3">The sequence shown here is derived from an EMBL/GenBank/DDBJ whole genome shotgun (WGS) entry which is preliminary data.</text>
</comment>
<evidence type="ECO:0000313" key="4">
    <source>
        <dbReference type="Proteomes" id="UP000722791"/>
    </source>
</evidence>
<feature type="non-terminal residue" evidence="3">
    <location>
        <position position="1"/>
    </location>
</feature>
<proteinExistence type="predicted"/>
<dbReference type="SUPFAM" id="SSF52540">
    <property type="entry name" value="P-loop containing nucleoside triphosphate hydrolases"/>
    <property type="match status" value="1"/>
</dbReference>
<dbReference type="InterPro" id="IPR001650">
    <property type="entry name" value="Helicase_C-like"/>
</dbReference>